<dbReference type="GO" id="GO:0046872">
    <property type="term" value="F:metal ion binding"/>
    <property type="evidence" value="ECO:0007669"/>
    <property type="project" value="UniProtKB-KW"/>
</dbReference>
<keyword evidence="12" id="KW-1185">Reference proteome</keyword>
<feature type="region of interest" description="Disordered" evidence="8">
    <location>
        <begin position="39"/>
        <end position="89"/>
    </location>
</feature>
<dbReference type="InterPro" id="IPR011055">
    <property type="entry name" value="Dup_hybrid_motif"/>
</dbReference>
<feature type="domain" description="M23ase beta-sheet core" evidence="10">
    <location>
        <begin position="364"/>
        <end position="463"/>
    </location>
</feature>
<dbReference type="PANTHER" id="PTHR21666:SF288">
    <property type="entry name" value="CELL DIVISION PROTEIN YTFB"/>
    <property type="match status" value="1"/>
</dbReference>
<evidence type="ECO:0000256" key="2">
    <source>
        <dbReference type="ARBA" id="ARBA00022670"/>
    </source>
</evidence>
<evidence type="ECO:0000256" key="9">
    <source>
        <dbReference type="SAM" id="SignalP"/>
    </source>
</evidence>
<feature type="compositionally biased region" description="Polar residues" evidence="8">
    <location>
        <begin position="46"/>
        <end position="55"/>
    </location>
</feature>
<dbReference type="SUPFAM" id="SSF51261">
    <property type="entry name" value="Duplicated hybrid motif"/>
    <property type="match status" value="1"/>
</dbReference>
<feature type="chain" id="PRO_5034778817" evidence="9">
    <location>
        <begin position="26"/>
        <end position="473"/>
    </location>
</feature>
<keyword evidence="6" id="KW-0482">Metalloprotease</keyword>
<dbReference type="AlphaFoldDB" id="A0A8I1GD78"/>
<evidence type="ECO:0000256" key="8">
    <source>
        <dbReference type="SAM" id="MobiDB-lite"/>
    </source>
</evidence>
<evidence type="ECO:0000259" key="10">
    <source>
        <dbReference type="Pfam" id="PF01551"/>
    </source>
</evidence>
<dbReference type="Proteomes" id="UP000623250">
    <property type="component" value="Unassembled WGS sequence"/>
</dbReference>
<evidence type="ECO:0000256" key="6">
    <source>
        <dbReference type="ARBA" id="ARBA00023049"/>
    </source>
</evidence>
<evidence type="ECO:0000313" key="12">
    <source>
        <dbReference type="Proteomes" id="UP000623250"/>
    </source>
</evidence>
<feature type="signal peptide" evidence="9">
    <location>
        <begin position="1"/>
        <end position="25"/>
    </location>
</feature>
<keyword evidence="4" id="KW-0378">Hydrolase</keyword>
<evidence type="ECO:0000256" key="3">
    <source>
        <dbReference type="ARBA" id="ARBA00022723"/>
    </source>
</evidence>
<dbReference type="GO" id="GO:0004222">
    <property type="term" value="F:metalloendopeptidase activity"/>
    <property type="evidence" value="ECO:0007669"/>
    <property type="project" value="TreeGrafter"/>
</dbReference>
<reference evidence="11 12" key="1">
    <citation type="submission" date="2020-12" db="EMBL/GenBank/DDBJ databases">
        <title>Revised draft genomes of Rhodomicrobium vannielii ATCC 17100 and Rhodomicrobium udaipurense JA643.</title>
        <authorList>
            <person name="Conners E.M."/>
            <person name="Davenport E.J."/>
            <person name="Bose A."/>
        </authorList>
    </citation>
    <scope>NUCLEOTIDE SEQUENCE [LARGE SCALE GENOMIC DNA]</scope>
    <source>
        <strain evidence="11 12">JA643</strain>
    </source>
</reference>
<proteinExistence type="predicted"/>
<keyword evidence="9" id="KW-0732">Signal</keyword>
<feature type="compositionally biased region" description="Basic and acidic residues" evidence="8">
    <location>
        <begin position="70"/>
        <end position="89"/>
    </location>
</feature>
<dbReference type="Gene3D" id="2.70.70.10">
    <property type="entry name" value="Glucose Permease (Domain IIA)"/>
    <property type="match status" value="1"/>
</dbReference>
<organism evidence="11 12">
    <name type="scientific">Rhodomicrobium udaipurense</name>
    <dbReference type="NCBI Taxonomy" id="1202716"/>
    <lineage>
        <taxon>Bacteria</taxon>
        <taxon>Pseudomonadati</taxon>
        <taxon>Pseudomonadota</taxon>
        <taxon>Alphaproteobacteria</taxon>
        <taxon>Hyphomicrobiales</taxon>
        <taxon>Hyphomicrobiaceae</taxon>
        <taxon>Rhodomicrobium</taxon>
    </lineage>
</organism>
<dbReference type="RefSeq" id="WP_162173088.1">
    <property type="nucleotide sequence ID" value="NZ_JAEMUK010000016.1"/>
</dbReference>
<evidence type="ECO:0000256" key="1">
    <source>
        <dbReference type="ARBA" id="ARBA00001947"/>
    </source>
</evidence>
<protein>
    <submittedName>
        <fullName evidence="11">Peptidoglycan DD-metalloendopeptidase family protein</fullName>
    </submittedName>
</protein>
<name>A0A8I1GD78_9HYPH</name>
<keyword evidence="7" id="KW-0175">Coiled coil</keyword>
<dbReference type="CDD" id="cd12797">
    <property type="entry name" value="M23_peptidase"/>
    <property type="match status" value="1"/>
</dbReference>
<dbReference type="Pfam" id="PF01551">
    <property type="entry name" value="Peptidase_M23"/>
    <property type="match status" value="1"/>
</dbReference>
<keyword evidence="2" id="KW-0645">Protease</keyword>
<accession>A0A8I1GD78</accession>
<dbReference type="EMBL" id="JAEMUK010000016">
    <property type="protein sequence ID" value="MBJ7543720.1"/>
    <property type="molecule type" value="Genomic_DNA"/>
</dbReference>
<dbReference type="PANTHER" id="PTHR21666">
    <property type="entry name" value="PEPTIDASE-RELATED"/>
    <property type="match status" value="1"/>
</dbReference>
<dbReference type="InterPro" id="IPR050570">
    <property type="entry name" value="Cell_wall_metabolism_enzyme"/>
</dbReference>
<dbReference type="GO" id="GO:0006508">
    <property type="term" value="P:proteolysis"/>
    <property type="evidence" value="ECO:0007669"/>
    <property type="project" value="UniProtKB-KW"/>
</dbReference>
<feature type="coiled-coil region" evidence="7">
    <location>
        <begin position="141"/>
        <end position="175"/>
    </location>
</feature>
<evidence type="ECO:0000256" key="4">
    <source>
        <dbReference type="ARBA" id="ARBA00022801"/>
    </source>
</evidence>
<keyword evidence="5" id="KW-0862">Zinc</keyword>
<comment type="cofactor">
    <cofactor evidence="1">
        <name>Zn(2+)</name>
        <dbReference type="ChEBI" id="CHEBI:29105"/>
    </cofactor>
</comment>
<dbReference type="InterPro" id="IPR016047">
    <property type="entry name" value="M23ase_b-sheet_dom"/>
</dbReference>
<gene>
    <name evidence="11" type="ORF">JDN41_09115</name>
</gene>
<comment type="caution">
    <text evidence="11">The sequence shown here is derived from an EMBL/GenBank/DDBJ whole genome shotgun (WGS) entry which is preliminary data.</text>
</comment>
<evidence type="ECO:0000256" key="7">
    <source>
        <dbReference type="SAM" id="Coils"/>
    </source>
</evidence>
<evidence type="ECO:0000256" key="5">
    <source>
        <dbReference type="ARBA" id="ARBA00022833"/>
    </source>
</evidence>
<evidence type="ECO:0000313" key="11">
    <source>
        <dbReference type="EMBL" id="MBJ7543720.1"/>
    </source>
</evidence>
<keyword evidence="3" id="KW-0479">Metal-binding</keyword>
<sequence length="473" mass="51682">MARRSFVLFVSMGVFLAFSPEAARAADDLISNIFGSAEGEKATGAPSASQRSPRQSAPRVRASKPLNKGIENRIKPSRRSGKEGAAEAKLDNEQARELYIQRKARLEEIKARQGELSRDKRTLANNRARLQARLVETARSLRLSEKRLSDLETRLAETREKMKEQQTKLDAKSQQLSALFSLMQGLSRQPPPLLITHTRDALKMIRSGMVLATFYADVEKLATQLTVDVDALEAIEKDVALQEQRRRIEQAQNFRIKAQLDLLIAENREQIQANAATLESLGSASKINIASIKSLEDMLPAISASKAEADSKSNEFKPDATRVALQAGRMKPSIPFAAAQGLLPMPVQGKALVNFGQTTEDGSPSKGIHLESRPGAQVISPCDGQVLFAGPFRSYGQLLIIDAGGGYHVVIAGMERIEVDQGQFVLAGEPLAAMGSETRADGTTPKRPSLYVEFRREQQSVDPAPWWSAGGKG</sequence>